<dbReference type="PANTHER" id="PTHR12363:SF33">
    <property type="entry name" value="IMPORTIN-13"/>
    <property type="match status" value="1"/>
</dbReference>
<dbReference type="KEGG" id="ppa:PAS_chr1-1_0112"/>
<dbReference type="FunCoup" id="C4QW51">
    <property type="interactions" value="242"/>
</dbReference>
<dbReference type="GO" id="GO:0006606">
    <property type="term" value="P:protein import into nucleus"/>
    <property type="evidence" value="ECO:0007669"/>
    <property type="project" value="TreeGrafter"/>
</dbReference>
<evidence type="ECO:0000256" key="3">
    <source>
        <dbReference type="ARBA" id="ARBA00022448"/>
    </source>
</evidence>
<comment type="subcellular location">
    <subcellularLocation>
        <location evidence="1">Nucleus</location>
    </subcellularLocation>
</comment>
<evidence type="ECO:0000313" key="5">
    <source>
        <dbReference type="EMBL" id="CAY67474.1"/>
    </source>
</evidence>
<dbReference type="InterPro" id="IPR016024">
    <property type="entry name" value="ARM-type_fold"/>
</dbReference>
<proteinExistence type="inferred from homology"/>
<organism evidence="5 6">
    <name type="scientific">Komagataella phaffii (strain GS115 / ATCC 20864)</name>
    <name type="common">Yeast</name>
    <name type="synonym">Pichia pastoris</name>
    <dbReference type="NCBI Taxonomy" id="644223"/>
    <lineage>
        <taxon>Eukaryota</taxon>
        <taxon>Fungi</taxon>
        <taxon>Dikarya</taxon>
        <taxon>Ascomycota</taxon>
        <taxon>Saccharomycotina</taxon>
        <taxon>Pichiomycetes</taxon>
        <taxon>Pichiales</taxon>
        <taxon>Pichiaceae</taxon>
        <taxon>Komagataella</taxon>
    </lineage>
</organism>
<dbReference type="STRING" id="644223.C4QW51"/>
<dbReference type="InterPro" id="IPR011989">
    <property type="entry name" value="ARM-like"/>
</dbReference>
<dbReference type="eggNOG" id="KOG2022">
    <property type="taxonomic scope" value="Eukaryota"/>
</dbReference>
<dbReference type="AlphaFoldDB" id="C4QW51"/>
<dbReference type="InParanoid" id="C4QW51"/>
<keyword evidence="6" id="KW-1185">Reference proteome</keyword>
<reference evidence="5 6" key="1">
    <citation type="journal article" date="2009" name="Nat. Biotechnol.">
        <title>Genome sequence of the recombinant protein production host Pichia pastoris.</title>
        <authorList>
            <person name="De Schutter K."/>
            <person name="Lin Y.C."/>
            <person name="Tiels P."/>
            <person name="Van Hecke A."/>
            <person name="Glinka S."/>
            <person name="Weber-Lehmann J."/>
            <person name="Rouze P."/>
            <person name="Van de Peer Y."/>
            <person name="Callewaert N."/>
        </authorList>
    </citation>
    <scope>NUCLEOTIDE SEQUENCE [LARGE SCALE GENOMIC DNA]</scope>
    <source>
        <strain evidence="6">GS115 / ATCC 20864</strain>
    </source>
</reference>
<dbReference type="Gene3D" id="1.25.10.10">
    <property type="entry name" value="Leucine-rich Repeat Variant"/>
    <property type="match status" value="1"/>
</dbReference>
<evidence type="ECO:0000313" key="6">
    <source>
        <dbReference type="Proteomes" id="UP000000314"/>
    </source>
</evidence>
<dbReference type="GeneID" id="8197238"/>
<name>C4QW51_KOMPG</name>
<evidence type="ECO:0000256" key="1">
    <source>
        <dbReference type="ARBA" id="ARBA00004123"/>
    </source>
</evidence>
<keyword evidence="4" id="KW-0539">Nucleus</keyword>
<dbReference type="Proteomes" id="UP000000314">
    <property type="component" value="Chromosome 1"/>
</dbReference>
<dbReference type="PANTHER" id="PTHR12363">
    <property type="entry name" value="TRANSPORTIN 3 AND IMPORTIN 13"/>
    <property type="match status" value="1"/>
</dbReference>
<accession>C4QW51</accession>
<dbReference type="OMA" id="CLASIGK"/>
<dbReference type="HOGENOM" id="CLU_011832_0_0_1"/>
<dbReference type="RefSeq" id="XP_002489755.1">
    <property type="nucleotide sequence ID" value="XM_002489710.1"/>
</dbReference>
<dbReference type="GO" id="GO:0005634">
    <property type="term" value="C:nucleus"/>
    <property type="evidence" value="ECO:0007669"/>
    <property type="project" value="UniProtKB-SubCell"/>
</dbReference>
<dbReference type="OrthoDB" id="2016913at2759"/>
<dbReference type="GO" id="GO:0005737">
    <property type="term" value="C:cytoplasm"/>
    <property type="evidence" value="ECO:0007669"/>
    <property type="project" value="TreeGrafter"/>
</dbReference>
<evidence type="ECO:0000256" key="4">
    <source>
        <dbReference type="ARBA" id="ARBA00023242"/>
    </source>
</evidence>
<protein>
    <submittedName>
        <fullName evidence="5">Karyopherin beta, responsible for the import of the Toa1p-Toa2p complex into the nucleus</fullName>
    </submittedName>
</protein>
<gene>
    <name evidence="5" type="ordered locus">PAS_chr1-1_0112</name>
</gene>
<keyword evidence="3" id="KW-0813">Transport</keyword>
<evidence type="ECO:0000256" key="2">
    <source>
        <dbReference type="ARBA" id="ARBA00007991"/>
    </source>
</evidence>
<comment type="similarity">
    <text evidence="2">Belongs to the importin beta family.</text>
</comment>
<dbReference type="SUPFAM" id="SSF48371">
    <property type="entry name" value="ARM repeat"/>
    <property type="match status" value="1"/>
</dbReference>
<dbReference type="EMBL" id="FN392319">
    <property type="protein sequence ID" value="CAY67474.1"/>
    <property type="molecule type" value="Genomic_DNA"/>
</dbReference>
<dbReference type="SMR" id="C4QW51"/>
<sequence length="974" mass="111428">MDLRSVIDLVEALYAPNDPSSIVLIQKQLQDVQRSENGWLIADSLLEQESINCQFFGALTYTVNLYLHRESLAKNQDNISYETVTQKLLFHFNSICKNPNYSSKQLVVLKKLMSNLAIIYINTYQQWEDPVSTFRMTLYNNSEAPIGNEFYDYLTLLFTTLLLEEIHRKLTIDLTDSTEFHKSIHSHLYPRISLLIQSFQNTTNETIIIQWLSLLAALVQYVTQAEIQSTIRYGSLGELFSPLFNFATGRSIEISNKTIEVITLILDTNPSIFPAEINAELEQLIFAGWGGKYLDHILQDKDLNEDAINKYAMMINSFIEPQLLKLLHQLGSNTNDASRKLDSLVELSTVLCKEFIFFWNQFADIYLDEEDILKQKPAWSETQSKVQTILSKLAEVYWRDSHISEDLDFDDDDEIQDFVSYRRDIGDFYETIYPILKMPLLEHLVSNIVSNLSNANNNSLQTIADIESSLFLIQTLACNFNEDNATSEIYSLLKSILDSGLFETVIQSNNKLLVKTSIQFLTSLDFFYSSQLGEPYLESTLRFLLSTPNEHQIIASKAISSICNDCRISLAPVLPTFKILIDQIVVDPEVKPIIRERIIYSYSSIVQGIRSPSDQANLIHSLLNGIISKAIEVQSQPEFVDYLQSLLSSIEEIGKAMRLPSDVNDWYTPEERDAVYAYWIEDPLHIKKQITEVVKQFMILNPLTSDNYMMNEVCTGILKAGLTEAIPGPFVFDTYSIIDLLNAKILQCFSKNSLNVVPLQYSLLESLIKSSSIGSNLLTTTLQQSCVEYLAIIQQDPDLALCFLNILVVILEKKPGILIKGYLLHNILPFVLESLGSKEKFVLRSGCKFWIKLVTLRKGDKEDSVIIRDMIEHTELGPSLIFKLVASFLMASRSDLENFMELFKVILVKYPLNFKKWFNLAFETINNNQLLKKQIPTNDTVRLGQQLMLTRGSRKVNDLLKKFWLQVNELIEYS</sequence>
<dbReference type="InterPro" id="IPR051345">
    <property type="entry name" value="Importin_beta-like_NTR"/>
</dbReference>